<evidence type="ECO:0000313" key="2">
    <source>
        <dbReference type="Proteomes" id="UP000632222"/>
    </source>
</evidence>
<name>A0ABQ2DL66_9DEIO</name>
<comment type="caution">
    <text evidence="1">The sequence shown here is derived from an EMBL/GenBank/DDBJ whole genome shotgun (WGS) entry which is preliminary data.</text>
</comment>
<gene>
    <name evidence="1" type="ORF">GCM10008938_51880</name>
</gene>
<proteinExistence type="predicted"/>
<accession>A0ABQ2DL66</accession>
<reference evidence="2" key="1">
    <citation type="journal article" date="2019" name="Int. J. Syst. Evol. Microbiol.">
        <title>The Global Catalogue of Microorganisms (GCM) 10K type strain sequencing project: providing services to taxonomists for standard genome sequencing and annotation.</title>
        <authorList>
            <consortium name="The Broad Institute Genomics Platform"/>
            <consortium name="The Broad Institute Genome Sequencing Center for Infectious Disease"/>
            <person name="Wu L."/>
            <person name="Ma J."/>
        </authorList>
    </citation>
    <scope>NUCLEOTIDE SEQUENCE [LARGE SCALE GENOMIC DNA]</scope>
    <source>
        <strain evidence="2">JCM 14370</strain>
    </source>
</reference>
<dbReference type="EMBL" id="BMOD01000051">
    <property type="protein sequence ID" value="GGJ59353.1"/>
    <property type="molecule type" value="Genomic_DNA"/>
</dbReference>
<dbReference type="Proteomes" id="UP000632222">
    <property type="component" value="Unassembled WGS sequence"/>
</dbReference>
<organism evidence="1 2">
    <name type="scientific">Deinococcus roseus</name>
    <dbReference type="NCBI Taxonomy" id="392414"/>
    <lineage>
        <taxon>Bacteria</taxon>
        <taxon>Thermotogati</taxon>
        <taxon>Deinococcota</taxon>
        <taxon>Deinococci</taxon>
        <taxon>Deinococcales</taxon>
        <taxon>Deinococcaceae</taxon>
        <taxon>Deinococcus</taxon>
    </lineage>
</organism>
<evidence type="ECO:0000313" key="1">
    <source>
        <dbReference type="EMBL" id="GGJ59353.1"/>
    </source>
</evidence>
<protein>
    <submittedName>
        <fullName evidence="1">Uncharacterized protein</fullName>
    </submittedName>
</protein>
<keyword evidence="2" id="KW-1185">Reference proteome</keyword>
<sequence>MWKLVQNPTGAQVDRYIDDFHDRGTPAFIWKYQVKGHEIHLAKMKSRPELFSISVYETAFPIYSIARKYRRVFTLLPQLETKHVETWYLLQDGPFEGLYAQESLYEDSAYLTLTSGEYEILNGDHREADFDDEYMLQGWPLRAYLQSPNRFCGLQNIICGSR</sequence>